<comment type="caution">
    <text evidence="1">The sequence shown here is derived from an EMBL/GenBank/DDBJ whole genome shotgun (WGS) entry which is preliminary data.</text>
</comment>
<protein>
    <submittedName>
        <fullName evidence="1">Uncharacterized protein</fullName>
    </submittedName>
</protein>
<gene>
    <name evidence="1" type="ORF">N3K66_002731</name>
</gene>
<evidence type="ECO:0000313" key="2">
    <source>
        <dbReference type="Proteomes" id="UP001163324"/>
    </source>
</evidence>
<dbReference type="Proteomes" id="UP001163324">
    <property type="component" value="Chromosome 2"/>
</dbReference>
<dbReference type="EMBL" id="CM047941">
    <property type="protein sequence ID" value="KAI9903379.1"/>
    <property type="molecule type" value="Genomic_DNA"/>
</dbReference>
<name>A0ACC0VAP3_9HYPO</name>
<sequence>MLQQPGSLHVPKTGGRSRFSKALPAIPGVDTNVMEPVPQLSSSTSTTPASATAATITPDRLKYLQDLPPPPPPPHNDCKKTPIQFTPLPPLPTPKTPAAATPAAASPQTPKTPALGVAKKPSLTISRKPVGSGKQMAPKVPEKTQGQPGGEPQSAPPPQQQQQQQQQRQQLHKLEQPTQPQQPKQASQLEGKPLLTPQSQLQPPQQQLRSQPQPQEQPQHQSQPPAQSRTQDSASANAAASAAVHVPVDLPPPQLPPKSGLRMDKELPSQPELKQEIEQPQLNENQRSNHQDSKHDHLSPSEPSQDSALPHFPQPPSPSESLSSIFSAYTRSSNGSDFGNDLRSSDGAFSVGVRESQQTEDSHFSPHQSSQVPPPPPAKRDEEDEVITPQPTATSFTTTTSTVATAILTKPHTGPEEKPLPTPKVDDSGPSSPLPPPPPAKDEPAKPAPAQASATSRPVTPPKPQPPAKSDLTTPSPSRPQIWRRRSLNGSRELPNLKLNYSHGSTAATQAASHSRRASATQQATKPAELEGPVDTKKMGSGSSRLRQLKEKLHISRKSEDGFAGESKDDTPVINAPPAYRPPTPEYRKEDVKTPMVDTFVSPVSPATSPEMAQDDRPVSVLPLPEQKPITRKAVPAPMPNLQPAKSLPNLKNQPPGPPPAEPMPPMPISVPSGRASPTPNSPYHRGRWSEDTTRGAPSRSSSAHPDNRRPYDAPRFYSRPEEDPLMVQAPNGQWCYRGRDGTLYPDMKELPEPDTRAMNFPAPSGQTLTEDAVIAMKPLRDSHFECYQKHKNMYNTPNRRHVLCCQTCEKDEPGKRWYCHFCYLRLCDSCMNTFNANGRDLRALMNHVGNTATLSLSSNERPGAALGLQMVA</sequence>
<accession>A0ACC0VAP3</accession>
<proteinExistence type="predicted"/>
<reference evidence="1" key="1">
    <citation type="submission" date="2022-10" db="EMBL/GenBank/DDBJ databases">
        <title>Complete Genome of Trichothecium roseum strain YXFP-22015, a Plant Pathogen Isolated from Citrus.</title>
        <authorList>
            <person name="Wang Y."/>
            <person name="Zhu L."/>
        </authorList>
    </citation>
    <scope>NUCLEOTIDE SEQUENCE</scope>
    <source>
        <strain evidence="1">YXFP-22015</strain>
    </source>
</reference>
<evidence type="ECO:0000313" key="1">
    <source>
        <dbReference type="EMBL" id="KAI9903379.1"/>
    </source>
</evidence>
<keyword evidence="2" id="KW-1185">Reference proteome</keyword>
<organism evidence="1 2">
    <name type="scientific">Trichothecium roseum</name>
    <dbReference type="NCBI Taxonomy" id="47278"/>
    <lineage>
        <taxon>Eukaryota</taxon>
        <taxon>Fungi</taxon>
        <taxon>Dikarya</taxon>
        <taxon>Ascomycota</taxon>
        <taxon>Pezizomycotina</taxon>
        <taxon>Sordariomycetes</taxon>
        <taxon>Hypocreomycetidae</taxon>
        <taxon>Hypocreales</taxon>
        <taxon>Hypocreales incertae sedis</taxon>
        <taxon>Trichothecium</taxon>
    </lineage>
</organism>